<dbReference type="Gene3D" id="3.30.40.10">
    <property type="entry name" value="Zinc/RING finger domain, C3HC4 (zinc finger)"/>
    <property type="match status" value="2"/>
</dbReference>
<dbReference type="PROSITE" id="PS50119">
    <property type="entry name" value="ZF_BBOX"/>
    <property type="match status" value="2"/>
</dbReference>
<evidence type="ECO:0000256" key="8">
    <source>
        <dbReference type="SAM" id="MobiDB-lite"/>
    </source>
</evidence>
<keyword evidence="6" id="KW-0539">Nucleus</keyword>
<feature type="region of interest" description="Disordered" evidence="8">
    <location>
        <begin position="362"/>
        <end position="389"/>
    </location>
</feature>
<evidence type="ECO:0000256" key="5">
    <source>
        <dbReference type="ARBA" id="ARBA00023117"/>
    </source>
</evidence>
<evidence type="ECO:0000259" key="11">
    <source>
        <dbReference type="PROSITE" id="PS50119"/>
    </source>
</evidence>
<dbReference type="OrthoDB" id="1870062at2759"/>
<feature type="domain" description="B box-type" evidence="11">
    <location>
        <begin position="148"/>
        <end position="189"/>
    </location>
</feature>
<dbReference type="SUPFAM" id="SSF57903">
    <property type="entry name" value="FYVE/PHD zinc finger"/>
    <property type="match status" value="1"/>
</dbReference>
<dbReference type="Pfam" id="PF00628">
    <property type="entry name" value="PHD"/>
    <property type="match status" value="1"/>
</dbReference>
<dbReference type="InterPro" id="IPR017907">
    <property type="entry name" value="Znf_RING_CS"/>
</dbReference>
<dbReference type="AlphaFoldDB" id="A0A8T3CLM4"/>
<dbReference type="PROSITE" id="PS50016">
    <property type="entry name" value="ZF_PHD_2"/>
    <property type="match status" value="1"/>
</dbReference>
<dbReference type="InterPro" id="IPR011011">
    <property type="entry name" value="Znf_FYVE_PHD"/>
</dbReference>
<keyword evidence="5" id="KW-0103">Bromodomain</keyword>
<organism evidence="12 13">
    <name type="scientific">Albula goreensis</name>
    <dbReference type="NCBI Taxonomy" id="1534307"/>
    <lineage>
        <taxon>Eukaryota</taxon>
        <taxon>Metazoa</taxon>
        <taxon>Chordata</taxon>
        <taxon>Craniata</taxon>
        <taxon>Vertebrata</taxon>
        <taxon>Euteleostomi</taxon>
        <taxon>Actinopterygii</taxon>
        <taxon>Neopterygii</taxon>
        <taxon>Teleostei</taxon>
        <taxon>Albuliformes</taxon>
        <taxon>Albulidae</taxon>
        <taxon>Albula</taxon>
    </lineage>
</organism>
<evidence type="ECO:0000256" key="6">
    <source>
        <dbReference type="ARBA" id="ARBA00023242"/>
    </source>
</evidence>
<dbReference type="GO" id="GO:0000785">
    <property type="term" value="C:chromatin"/>
    <property type="evidence" value="ECO:0007669"/>
    <property type="project" value="TreeGrafter"/>
</dbReference>
<evidence type="ECO:0000256" key="2">
    <source>
        <dbReference type="ARBA" id="ARBA00022723"/>
    </source>
</evidence>
<dbReference type="Proteomes" id="UP000829720">
    <property type="component" value="Unassembled WGS sequence"/>
</dbReference>
<dbReference type="Gene3D" id="3.30.160.60">
    <property type="entry name" value="Classic Zinc Finger"/>
    <property type="match status" value="1"/>
</dbReference>
<feature type="region of interest" description="Disordered" evidence="8">
    <location>
        <begin position="762"/>
        <end position="781"/>
    </location>
</feature>
<reference evidence="12" key="1">
    <citation type="submission" date="2021-01" db="EMBL/GenBank/DDBJ databases">
        <authorList>
            <person name="Zahm M."/>
            <person name="Roques C."/>
            <person name="Cabau C."/>
            <person name="Klopp C."/>
            <person name="Donnadieu C."/>
            <person name="Jouanno E."/>
            <person name="Lampietro C."/>
            <person name="Louis A."/>
            <person name="Herpin A."/>
            <person name="Echchiki A."/>
            <person name="Berthelot C."/>
            <person name="Parey E."/>
            <person name="Roest-Crollius H."/>
            <person name="Braasch I."/>
            <person name="Postlethwait J."/>
            <person name="Bobe J."/>
            <person name="Montfort J."/>
            <person name="Bouchez O."/>
            <person name="Begum T."/>
            <person name="Mejri S."/>
            <person name="Adams A."/>
            <person name="Chen W.-J."/>
            <person name="Guiguen Y."/>
        </authorList>
    </citation>
    <scope>NUCLEOTIDE SEQUENCE</scope>
    <source>
        <tissue evidence="12">Blood</tissue>
    </source>
</reference>
<dbReference type="GO" id="GO:0008270">
    <property type="term" value="F:zinc ion binding"/>
    <property type="evidence" value="ECO:0007669"/>
    <property type="project" value="UniProtKB-KW"/>
</dbReference>
<dbReference type="Pfam" id="PF00643">
    <property type="entry name" value="zf-B_box"/>
    <property type="match status" value="1"/>
</dbReference>
<evidence type="ECO:0000256" key="4">
    <source>
        <dbReference type="ARBA" id="ARBA00022833"/>
    </source>
</evidence>
<evidence type="ECO:0000259" key="9">
    <source>
        <dbReference type="PROSITE" id="PS50016"/>
    </source>
</evidence>
<dbReference type="InterPro" id="IPR001841">
    <property type="entry name" value="Znf_RING"/>
</dbReference>
<keyword evidence="3 7" id="KW-0863">Zinc-finger</keyword>
<dbReference type="SUPFAM" id="SSF47370">
    <property type="entry name" value="Bromodomain"/>
    <property type="match status" value="1"/>
</dbReference>
<evidence type="ECO:0000259" key="10">
    <source>
        <dbReference type="PROSITE" id="PS50089"/>
    </source>
</evidence>
<feature type="domain" description="RING-type" evidence="10">
    <location>
        <begin position="28"/>
        <end position="71"/>
    </location>
</feature>
<keyword evidence="13" id="KW-1185">Reference proteome</keyword>
<feature type="region of interest" description="Disordered" evidence="8">
    <location>
        <begin position="1214"/>
        <end position="1235"/>
    </location>
</feature>
<feature type="compositionally biased region" description="Polar residues" evidence="8">
    <location>
        <begin position="835"/>
        <end position="853"/>
    </location>
</feature>
<dbReference type="PROSITE" id="PS50089">
    <property type="entry name" value="ZF_RING_2"/>
    <property type="match status" value="1"/>
</dbReference>
<keyword evidence="2" id="KW-0479">Metal-binding</keyword>
<keyword evidence="4" id="KW-0862">Zinc</keyword>
<dbReference type="InterPro" id="IPR001965">
    <property type="entry name" value="Znf_PHD"/>
</dbReference>
<accession>A0A8T3CLM4</accession>
<dbReference type="SMART" id="SM00249">
    <property type="entry name" value="PHD"/>
    <property type="match status" value="1"/>
</dbReference>
<protein>
    <submittedName>
        <fullName evidence="12">Uncharacterized protein</fullName>
    </submittedName>
</protein>
<dbReference type="SUPFAM" id="SSF57850">
    <property type="entry name" value="RING/U-box"/>
    <property type="match status" value="1"/>
</dbReference>
<dbReference type="SMART" id="SM00336">
    <property type="entry name" value="BBOX"/>
    <property type="match status" value="2"/>
</dbReference>
<dbReference type="PANTHER" id="PTHR45915:SF8">
    <property type="entry name" value="TRIPARTITE MOTIF CONTAINING 28"/>
    <property type="match status" value="1"/>
</dbReference>
<sequence>MMFSSDSGNAVTPLAEVVTAVSPSYEKCGVCGTTCRPNRSPQLLPCLHTVCKVCIPPADVGETKKECFVCKRPYNILEVTDNPFIEDSSSGPGTHTVTKCAGCEDTAVSGWCVECGEALCSICVSAHQRVRVTRDHTVLSQKMSTGFLPTMFCTMHREEQMKLFCVSCDQLTCRDCQLTYHRNHSYQFLDEAVTAQRAEIESLMVRVRKQQVTVKQSLMDLDGRLLDLEEIKSKMKIKMQKMLICIRYALMKRASELFKNVQDLCDHEAERFTERKKNLRSLQERQEYIVAFTEKALNMENHSALLSCKRQVQSQLKDLLAQHAMPAASMLNVKFQYDQEAYRQIATLGNIVTEEVAFSRPSHLRKASAHPPPATLTPPSSSHSPLTSVSCPSISLSHSAVPSLSMLTSSVSHQSSTSFSSSAPQSSSHCDPDLQPPAPSPPAATSAPLRSHPLTSRPRRNKQTWSFHPYEPKIHKPAAQQNSSEPPQPAGVGSLPSTSSTPSVSEPQSSPVTMFPFPSPALIMLLSPVTPNVLNVSPEQGKAHAAKPTADSSQTIAATGPLEPEPPSMEPEELTDHIQPDKADQLLKAPQCIMPVIAPADSPCERVPPAGSERPHADFDPPATENEPTSTMSETNAPLLQLPGPEIICTEAAPVTHLTSDMDSALSNGISFNISPAASENVLTAKVPANATTDLTHALSPHGTPVPVQSEKLDAIQESHAQAACTHGFNSTLQNQAEITVRCCHQAGHTPAEEHHHLLMEKQHKESEANPRKTDMSSELDLHESNPIQTPVHGLQNVSAHLPTSFRELLEMPSPNLILADSETPDKSPLWDIHQPNSLPQQLLRSQSNPSETELTEEMDDPGSPVEEDPKAPGKTSLLATQQPSTLLELLMRNHPGPSEAELPGQMDEFVPLAEPEKTGDDSDNTTNPNAIVEDSGGPLSRHWLPQVSVLRMPISLPPPGYPLPQFRLLPGATEDEILLQMIEEDSEQFISLDVMSKPEGSSLAHVQELCCAVCQIPGDMTLCEECGRGFHRDCHIPPISSAPSGEWQCTLCRDLSDLRDLYRDERAKRPSLSLLDQRKCEHLLLALMCKKYSTILYEKAELISHYIDITLIRGRLLRKLSPPYRTPSEFVSDIWVLLETLLKNSQETNLVLKMQKYFQKKLRNVFGNALHPSLLKCPDREEDKSVQEADSEVEKVRKTLKRMRQFILANREASGKKVCQEKGTKSKEMGQGNK</sequence>
<feature type="region of interest" description="Disordered" evidence="8">
    <location>
        <begin position="603"/>
        <end position="634"/>
    </location>
</feature>
<feature type="compositionally biased region" description="Low complexity" evidence="8">
    <location>
        <begin position="492"/>
        <end position="512"/>
    </location>
</feature>
<feature type="compositionally biased region" description="Low complexity" evidence="8">
    <location>
        <begin position="414"/>
        <end position="429"/>
    </location>
</feature>
<evidence type="ECO:0000256" key="1">
    <source>
        <dbReference type="ARBA" id="ARBA00004123"/>
    </source>
</evidence>
<dbReference type="EMBL" id="JAERUA010000020">
    <property type="protein sequence ID" value="KAI1885983.1"/>
    <property type="molecule type" value="Genomic_DNA"/>
</dbReference>
<dbReference type="InterPro" id="IPR019787">
    <property type="entry name" value="Znf_PHD-finger"/>
</dbReference>
<feature type="region of interest" description="Disordered" evidence="8">
    <location>
        <begin position="539"/>
        <end position="574"/>
    </location>
</feature>
<comment type="subcellular location">
    <subcellularLocation>
        <location evidence="1">Nucleus</location>
    </subcellularLocation>
</comment>
<dbReference type="SUPFAM" id="SSF57845">
    <property type="entry name" value="B-box zinc-binding domain"/>
    <property type="match status" value="1"/>
</dbReference>
<dbReference type="SMART" id="SM00184">
    <property type="entry name" value="RING"/>
    <property type="match status" value="2"/>
</dbReference>
<evidence type="ECO:0000256" key="3">
    <source>
        <dbReference type="ARBA" id="ARBA00022771"/>
    </source>
</evidence>
<feature type="region of interest" description="Disordered" evidence="8">
    <location>
        <begin position="914"/>
        <end position="938"/>
    </location>
</feature>
<evidence type="ECO:0000256" key="7">
    <source>
        <dbReference type="PROSITE-ProRule" id="PRU00024"/>
    </source>
</evidence>
<dbReference type="InterPro" id="IPR036427">
    <property type="entry name" value="Bromodomain-like_sf"/>
</dbReference>
<dbReference type="InterPro" id="IPR000315">
    <property type="entry name" value="Znf_B-box"/>
</dbReference>
<dbReference type="CDD" id="cd19775">
    <property type="entry name" value="Bbox2_TIF1_C-VI"/>
    <property type="match status" value="1"/>
</dbReference>
<evidence type="ECO:0000313" key="12">
    <source>
        <dbReference type="EMBL" id="KAI1885983.1"/>
    </source>
</evidence>
<feature type="domain" description="B box-type" evidence="11">
    <location>
        <begin position="95"/>
        <end position="141"/>
    </location>
</feature>
<dbReference type="GO" id="GO:0005634">
    <property type="term" value="C:nucleus"/>
    <property type="evidence" value="ECO:0007669"/>
    <property type="project" value="UniProtKB-SubCell"/>
</dbReference>
<feature type="region of interest" description="Disordered" evidence="8">
    <location>
        <begin position="828"/>
        <end position="877"/>
    </location>
</feature>
<comment type="caution">
    <text evidence="12">The sequence shown here is derived from an EMBL/GenBank/DDBJ whole genome shotgun (WGS) entry which is preliminary data.</text>
</comment>
<feature type="region of interest" description="Disordered" evidence="8">
    <location>
        <begin position="414"/>
        <end position="463"/>
    </location>
</feature>
<dbReference type="InterPro" id="IPR013083">
    <property type="entry name" value="Znf_RING/FYVE/PHD"/>
</dbReference>
<feature type="region of interest" description="Disordered" evidence="8">
    <location>
        <begin position="477"/>
        <end position="512"/>
    </location>
</feature>
<dbReference type="PROSITE" id="PS00518">
    <property type="entry name" value="ZF_RING_1"/>
    <property type="match status" value="1"/>
</dbReference>
<dbReference type="CDD" id="cd15541">
    <property type="entry name" value="PHD_TIF1_like"/>
    <property type="match status" value="1"/>
</dbReference>
<proteinExistence type="predicted"/>
<feature type="domain" description="PHD-type" evidence="9">
    <location>
        <begin position="1009"/>
        <end position="1056"/>
    </location>
</feature>
<dbReference type="PANTHER" id="PTHR45915">
    <property type="entry name" value="TRANSCRIPTION INTERMEDIARY FACTOR"/>
    <property type="match status" value="1"/>
</dbReference>
<feature type="compositionally biased region" description="Basic and acidic residues" evidence="8">
    <location>
        <begin position="1214"/>
        <end position="1229"/>
    </location>
</feature>
<feature type="compositionally biased region" description="Low complexity" evidence="8">
    <location>
        <begin position="377"/>
        <end position="388"/>
    </location>
</feature>
<gene>
    <name evidence="12" type="ORF">AGOR_G00209370</name>
</gene>
<name>A0A8T3CLM4_9TELE</name>
<evidence type="ECO:0000313" key="13">
    <source>
        <dbReference type="Proteomes" id="UP000829720"/>
    </source>
</evidence>
<dbReference type="Gene3D" id="1.20.920.10">
    <property type="entry name" value="Bromodomain-like"/>
    <property type="match status" value="1"/>
</dbReference>